<sequence length="76" mass="8480">MSTPSGENGFLYELEVEIEEEVTLVEESRPEDAAALPVTEWLYDPADAEREEIGLRGVLDAVEALEERSRPGEHHA</sequence>
<organism evidence="1 2">
    <name type="scientific">Microbispora oryzae</name>
    <dbReference type="NCBI Taxonomy" id="2806554"/>
    <lineage>
        <taxon>Bacteria</taxon>
        <taxon>Bacillati</taxon>
        <taxon>Actinomycetota</taxon>
        <taxon>Actinomycetes</taxon>
        <taxon>Streptosporangiales</taxon>
        <taxon>Streptosporangiaceae</taxon>
        <taxon>Microbispora</taxon>
    </lineage>
</organism>
<dbReference type="EMBL" id="JAFCNB010000012">
    <property type="protein sequence ID" value="MBP2706468.1"/>
    <property type="molecule type" value="Genomic_DNA"/>
</dbReference>
<reference evidence="1" key="1">
    <citation type="submission" date="2021-02" db="EMBL/GenBank/DDBJ databases">
        <title>Draft genome sequence of Microbispora sp. RL4-1S isolated from rice leaves in Thailand.</title>
        <authorList>
            <person name="Muangham S."/>
            <person name="Duangmal K."/>
        </authorList>
    </citation>
    <scope>NUCLEOTIDE SEQUENCE</scope>
    <source>
        <strain evidence="1">RL4-1S</strain>
    </source>
</reference>
<dbReference type="Proteomes" id="UP000674234">
    <property type="component" value="Unassembled WGS sequence"/>
</dbReference>
<evidence type="ECO:0000313" key="2">
    <source>
        <dbReference type="Proteomes" id="UP000674234"/>
    </source>
</evidence>
<accession>A0A941ALN7</accession>
<gene>
    <name evidence="1" type="ORF">JOL79_21905</name>
</gene>
<keyword evidence="2" id="KW-1185">Reference proteome</keyword>
<comment type="caution">
    <text evidence="1">The sequence shown here is derived from an EMBL/GenBank/DDBJ whole genome shotgun (WGS) entry which is preliminary data.</text>
</comment>
<evidence type="ECO:0000313" key="1">
    <source>
        <dbReference type="EMBL" id="MBP2706468.1"/>
    </source>
</evidence>
<dbReference type="RefSeq" id="WP_210157750.1">
    <property type="nucleotide sequence ID" value="NZ_JAFCNB010000012.1"/>
</dbReference>
<name>A0A941ALN7_9ACTN</name>
<dbReference type="AlphaFoldDB" id="A0A941ALN7"/>
<proteinExistence type="predicted"/>
<protein>
    <submittedName>
        <fullName evidence="1">Uncharacterized protein</fullName>
    </submittedName>
</protein>